<dbReference type="Proteomes" id="UP000830395">
    <property type="component" value="Chromosome 21"/>
</dbReference>
<feature type="non-terminal residue" evidence="1">
    <location>
        <position position="1"/>
    </location>
</feature>
<accession>A0ACC5ZA95</accession>
<sequence length="154" mass="16954">RQGNNYLRASVATTITGSNTLCNNARFGLPSHSRKNRNTGCVKPSYSLPSGFKVHDQQSEPGVTSMRCSIQSDSALLPSNIYFYKASTLPTCPHRTGGGVHKVKEESLTWTIDKALDTALLMKQITDHMAKTLSSDLAKAQLYRKLHLSERETA</sequence>
<name>A0ACC5ZA95_9TELE</name>
<protein>
    <submittedName>
        <fullName evidence="1">Uncharacterized protein</fullName>
    </submittedName>
</protein>
<evidence type="ECO:0000313" key="2">
    <source>
        <dbReference type="Proteomes" id="UP000830395"/>
    </source>
</evidence>
<keyword evidence="2" id="KW-1185">Reference proteome</keyword>
<dbReference type="EMBL" id="CM040995">
    <property type="protein sequence ID" value="MCJ8744981.1"/>
    <property type="molecule type" value="Genomic_DNA"/>
</dbReference>
<reference evidence="1" key="1">
    <citation type="submission" date="2020-02" db="EMBL/GenBank/DDBJ databases">
        <title>Genome sequencing of the panga catfish, Pangasius djambal.</title>
        <authorList>
            <person name="Wen M."/>
            <person name="Zahm M."/>
            <person name="Roques C."/>
            <person name="Cabau C."/>
            <person name="Klopp C."/>
            <person name="Donnadieu C."/>
            <person name="Jouanno E."/>
            <person name="Avarre J.-C."/>
            <person name="Campet M."/>
            <person name="Ha T."/>
            <person name="Dugue R."/>
            <person name="Lampietro C."/>
            <person name="Louis A."/>
            <person name="Herpin A."/>
            <person name="Echchiki A."/>
            <person name="Berthelot C."/>
            <person name="Parey E."/>
            <person name="Roest-Crollius H."/>
            <person name="Braasch I."/>
            <person name="Postlethwait J.H."/>
            <person name="Bobe J."/>
            <person name="Montfort J."/>
            <person name="Bouchez O."/>
            <person name="Begum T."/>
            <person name="Schartl M."/>
            <person name="Gustiano R."/>
            <person name="Guiguen Y."/>
        </authorList>
    </citation>
    <scope>NUCLEOTIDE SEQUENCE</scope>
    <source>
        <strain evidence="1">Pdj_M5554</strain>
    </source>
</reference>
<proteinExistence type="predicted"/>
<evidence type="ECO:0000313" key="1">
    <source>
        <dbReference type="EMBL" id="MCJ8744981.1"/>
    </source>
</evidence>
<comment type="caution">
    <text evidence="1">The sequence shown here is derived from an EMBL/GenBank/DDBJ whole genome shotgun (WGS) entry which is preliminary data.</text>
</comment>
<organism evidence="1 2">
    <name type="scientific">Pangasius djambal</name>
    <dbReference type="NCBI Taxonomy" id="1691987"/>
    <lineage>
        <taxon>Eukaryota</taxon>
        <taxon>Metazoa</taxon>
        <taxon>Chordata</taxon>
        <taxon>Craniata</taxon>
        <taxon>Vertebrata</taxon>
        <taxon>Euteleostomi</taxon>
        <taxon>Actinopterygii</taxon>
        <taxon>Neopterygii</taxon>
        <taxon>Teleostei</taxon>
        <taxon>Ostariophysi</taxon>
        <taxon>Siluriformes</taxon>
        <taxon>Pangasiidae</taxon>
        <taxon>Pangasius</taxon>
    </lineage>
</organism>
<gene>
    <name evidence="1" type="ORF">PDJAM_G00125060</name>
</gene>